<gene>
    <name evidence="4" type="ORF">B4U80_06008</name>
</gene>
<dbReference type="Pfam" id="PF12584">
    <property type="entry name" value="TRAPPC10"/>
    <property type="match status" value="1"/>
</dbReference>
<accession>A0A443SCC4</accession>
<feature type="domain" description="TRAPPC10/Trs130 C-terminal" evidence="2">
    <location>
        <begin position="581"/>
        <end position="699"/>
    </location>
</feature>
<evidence type="ECO:0000259" key="3">
    <source>
        <dbReference type="Pfam" id="PF23604"/>
    </source>
</evidence>
<evidence type="ECO:0000259" key="2">
    <source>
        <dbReference type="Pfam" id="PF12584"/>
    </source>
</evidence>
<dbReference type="Pfam" id="PF11817">
    <property type="entry name" value="Foie-gras_1"/>
    <property type="match status" value="1"/>
</dbReference>
<protein>
    <submittedName>
        <fullName evidence="4">Trafficking protein particle complex subunit 10-like protein</fullName>
    </submittedName>
</protein>
<evidence type="ECO:0000313" key="5">
    <source>
        <dbReference type="Proteomes" id="UP000288716"/>
    </source>
</evidence>
<keyword evidence="5" id="KW-1185">Reference proteome</keyword>
<proteinExistence type="predicted"/>
<dbReference type="PANTHER" id="PTHR13251">
    <property type="entry name" value="EPILEPSY HOLOPROSENCEPHALY CANDIDATE 1/TMEM1"/>
    <property type="match status" value="1"/>
</dbReference>
<dbReference type="VEuPathDB" id="VectorBase:LDEU006883"/>
<evidence type="ECO:0000259" key="1">
    <source>
        <dbReference type="Pfam" id="PF11817"/>
    </source>
</evidence>
<feature type="non-terminal residue" evidence="4">
    <location>
        <position position="1"/>
    </location>
</feature>
<dbReference type="OrthoDB" id="10256906at2759"/>
<dbReference type="InterPro" id="IPR021773">
    <property type="entry name" value="TPC11"/>
</dbReference>
<feature type="domain" description="Trafficking protein particle complex subunit 11" evidence="1">
    <location>
        <begin position="39"/>
        <end position="111"/>
    </location>
</feature>
<reference evidence="4 5" key="1">
    <citation type="journal article" date="2018" name="Gigascience">
        <title>Genomes of trombidid mites reveal novel predicted allergens and laterally-transferred genes associated with secondary metabolism.</title>
        <authorList>
            <person name="Dong X."/>
            <person name="Chaisiri K."/>
            <person name="Xia D."/>
            <person name="Armstrong S.D."/>
            <person name="Fang Y."/>
            <person name="Donnelly M.J."/>
            <person name="Kadowaki T."/>
            <person name="McGarry J.W."/>
            <person name="Darby A.C."/>
            <person name="Makepeace B.L."/>
        </authorList>
    </citation>
    <scope>NUCLEOTIDE SEQUENCE [LARGE SCALE GENOMIC DNA]</scope>
    <source>
        <strain evidence="4">UoL-UT</strain>
    </source>
</reference>
<dbReference type="GO" id="GO:0034498">
    <property type="term" value="P:early endosome to Golgi transport"/>
    <property type="evidence" value="ECO:0007669"/>
    <property type="project" value="TreeGrafter"/>
</dbReference>
<dbReference type="Pfam" id="PF23604">
    <property type="entry name" value="Ig_TRAPPC10"/>
    <property type="match status" value="1"/>
</dbReference>
<dbReference type="GO" id="GO:0005829">
    <property type="term" value="C:cytosol"/>
    <property type="evidence" value="ECO:0007669"/>
    <property type="project" value="GOC"/>
</dbReference>
<dbReference type="GO" id="GO:0006891">
    <property type="term" value="P:intra-Golgi vesicle-mediated transport"/>
    <property type="evidence" value="ECO:0007669"/>
    <property type="project" value="TreeGrafter"/>
</dbReference>
<sequence length="708" mass="80751">ELQSPQSRLKEALSKPELFLKHYLEISELTMGTYKHIGHLRSAKLIGRELAILYMKMNKHQQSLPFLLDLEKTYMVEKWPFLLSDIRKYTLTCFEYLNDYKKQIRYNCLLAATPSLTFEERNTFLNKVFLLLKKCEALSESITLNMDEIFPLIEVGIMECKENSKIRLKFLIESKLCESIAFQNFVVSFHLKSSKSNRKVKSGFETNVKCINNYTNVMKETTSPELVTFASSVMVGVKCPNITECLKRSDSQTNLNVESELRVFSSEHTLQLSSVQVAPGFNEFELEFDCTTNKCGMYSIAQVHLELLPNISFVSVCLPKEIYFDVIYEEPSFKILRPVTFASNELTSGIIQRLSLQLNCGSLHFAKDTVLTIKASRNLKMKLETELDADLKDDITLCLPCNLKPFDIYTIPLLVFTKILNQRDASVTEHQLSLYYTPEQSNPKVLTTYFHATPPFMSNMKLHSLNERKIIEILVHGFSDQSYSLLSPNLKVVGNNSDNISMKQFKNGSQLCVRKDQTAHFVWELFGNAANNSTNILFEMEYKLTKDTSLNCSELQHYECDFKLNDYKTQYSIRAAVEAQKGHEFCRVGSLCYLYVTVERLVMDASCPSIMYEVVADGSFWNINGRTAGVISDTNERVFNLTFEILPLSAGFLPLPSIRLSKYVACQKSDMISVSEAKLVAFEMGQVYNWSRGLQINVLPSSGIIAAE</sequence>
<dbReference type="InterPro" id="IPR045126">
    <property type="entry name" value="TRAPPC10/Trs130"/>
</dbReference>
<evidence type="ECO:0000313" key="4">
    <source>
        <dbReference type="EMBL" id="RWS25157.1"/>
    </source>
</evidence>
<dbReference type="Proteomes" id="UP000288716">
    <property type="component" value="Unassembled WGS sequence"/>
</dbReference>
<dbReference type="AlphaFoldDB" id="A0A443SCC4"/>
<dbReference type="GO" id="GO:1990071">
    <property type="term" value="C:TRAPPII protein complex"/>
    <property type="evidence" value="ECO:0007669"/>
    <property type="project" value="InterPro"/>
</dbReference>
<dbReference type="InterPro" id="IPR056917">
    <property type="entry name" value="Ig_TRAPPC10"/>
</dbReference>
<organism evidence="4 5">
    <name type="scientific">Leptotrombidium deliense</name>
    <dbReference type="NCBI Taxonomy" id="299467"/>
    <lineage>
        <taxon>Eukaryota</taxon>
        <taxon>Metazoa</taxon>
        <taxon>Ecdysozoa</taxon>
        <taxon>Arthropoda</taxon>
        <taxon>Chelicerata</taxon>
        <taxon>Arachnida</taxon>
        <taxon>Acari</taxon>
        <taxon>Acariformes</taxon>
        <taxon>Trombidiformes</taxon>
        <taxon>Prostigmata</taxon>
        <taxon>Anystina</taxon>
        <taxon>Parasitengona</taxon>
        <taxon>Trombiculoidea</taxon>
        <taxon>Trombiculidae</taxon>
        <taxon>Leptotrombidium</taxon>
    </lineage>
</organism>
<dbReference type="STRING" id="299467.A0A443SCC4"/>
<name>A0A443SCC4_9ACAR</name>
<feature type="domain" description="TRAPPC10 Ig-like" evidence="3">
    <location>
        <begin position="344"/>
        <end position="434"/>
    </location>
</feature>
<dbReference type="EMBL" id="NCKV01004002">
    <property type="protein sequence ID" value="RWS25157.1"/>
    <property type="molecule type" value="Genomic_DNA"/>
</dbReference>
<comment type="caution">
    <text evidence="4">The sequence shown here is derived from an EMBL/GenBank/DDBJ whole genome shotgun (WGS) entry which is preliminary data.</text>
</comment>
<dbReference type="PANTHER" id="PTHR13251:SF3">
    <property type="entry name" value="TRAFFICKING PROTEIN PARTICLE COMPLEX SUBUNIT 10"/>
    <property type="match status" value="1"/>
</dbReference>
<dbReference type="InterPro" id="IPR022233">
    <property type="entry name" value="TRAPPC10/Trs130_C"/>
</dbReference>